<dbReference type="InterPro" id="IPR001695">
    <property type="entry name" value="Lysyl_oxidase"/>
</dbReference>
<sequence length="499" mass="53780">MTAIAAAGAVPAGAATRPALTLEAARSNVTVYRYVEDDDGEGDGGVYVDGDLGIYAVADPKQAFEVRATRKDYSSPLVATLVRKGKDRTLPVPADLTGLTDFSRTTFRDSKGKVVTTSTSSFCANSYEPVRRSPKAPATSPYPQSCGDARNPYALGAVWGLQAGYATSLSGNEDYYDGEDEPGGLSDLKPGSYTATVSVTPAYREALRIPVVKAQATVHVTVVDVKEDDCRTARGCRRADPNRAASAKVEKAPKKLTGSKVKPSGPLPDLRSLPAWGIVSDGRYLNFSATVWNAGPGRLVVDGFRDDKDADLMNAYQYFFTASGKQKGYAPVGGMEWDARDHHQHWHFKDFARYSLVSADLKTSVVSGKEAFCLANTDAVDYTVKGASWRPQNTDLSTACGGRQALGVREVLDAGSGDTYEQFREGQAFDLTTVKNGTYYIEVAANPDSVLYERSTKNNVSLRKVVIGGVKDKRTVVVEKVGVIDEPPVEIEEPELAHR</sequence>
<dbReference type="GO" id="GO:0005507">
    <property type="term" value="F:copper ion binding"/>
    <property type="evidence" value="ECO:0007669"/>
    <property type="project" value="InterPro"/>
</dbReference>
<dbReference type="RefSeq" id="WP_332836653.1">
    <property type="nucleotide sequence ID" value="NZ_JACHZG010000001.1"/>
</dbReference>
<dbReference type="GO" id="GO:0016641">
    <property type="term" value="F:oxidoreductase activity, acting on the CH-NH2 group of donors, oxygen as acceptor"/>
    <property type="evidence" value="ECO:0007669"/>
    <property type="project" value="InterPro"/>
</dbReference>
<proteinExistence type="predicted"/>
<accession>A0A7W5JT64</accession>
<keyword evidence="3" id="KW-1185">Reference proteome</keyword>
<evidence type="ECO:0000256" key="1">
    <source>
        <dbReference type="SAM" id="MobiDB-lite"/>
    </source>
</evidence>
<gene>
    <name evidence="2" type="ORF">FHX39_000757</name>
</gene>
<evidence type="ECO:0000313" key="3">
    <source>
        <dbReference type="Proteomes" id="UP000565572"/>
    </source>
</evidence>
<feature type="region of interest" description="Disordered" evidence="1">
    <location>
        <begin position="240"/>
        <end position="264"/>
    </location>
</feature>
<dbReference type="Proteomes" id="UP000565572">
    <property type="component" value="Unassembled WGS sequence"/>
</dbReference>
<evidence type="ECO:0008006" key="4">
    <source>
        <dbReference type="Google" id="ProtNLM"/>
    </source>
</evidence>
<protein>
    <recommendedName>
        <fullName evidence="4">Lysyl oxidase</fullName>
    </recommendedName>
</protein>
<dbReference type="Pfam" id="PF01186">
    <property type="entry name" value="Lysyl_oxidase"/>
    <property type="match status" value="1"/>
</dbReference>
<dbReference type="EMBL" id="JACHZG010000001">
    <property type="protein sequence ID" value="MBB3325813.1"/>
    <property type="molecule type" value="Genomic_DNA"/>
</dbReference>
<name>A0A7W5JT64_9ACTN</name>
<comment type="caution">
    <text evidence="2">The sequence shown here is derived from an EMBL/GenBank/DDBJ whole genome shotgun (WGS) entry which is preliminary data.</text>
</comment>
<organism evidence="2 3">
    <name type="scientific">Microlunatus antarcticus</name>
    <dbReference type="NCBI Taxonomy" id="53388"/>
    <lineage>
        <taxon>Bacteria</taxon>
        <taxon>Bacillati</taxon>
        <taxon>Actinomycetota</taxon>
        <taxon>Actinomycetes</taxon>
        <taxon>Propionibacteriales</taxon>
        <taxon>Propionibacteriaceae</taxon>
        <taxon>Microlunatus</taxon>
    </lineage>
</organism>
<dbReference type="AlphaFoldDB" id="A0A7W5JT64"/>
<reference evidence="2 3" key="1">
    <citation type="submission" date="2020-08" db="EMBL/GenBank/DDBJ databases">
        <title>Sequencing the genomes of 1000 actinobacteria strains.</title>
        <authorList>
            <person name="Klenk H.-P."/>
        </authorList>
    </citation>
    <scope>NUCLEOTIDE SEQUENCE [LARGE SCALE GENOMIC DNA]</scope>
    <source>
        <strain evidence="2 3">DSM 11053</strain>
    </source>
</reference>
<evidence type="ECO:0000313" key="2">
    <source>
        <dbReference type="EMBL" id="MBB3325813.1"/>
    </source>
</evidence>